<protein>
    <recommendedName>
        <fullName evidence="4">Glutamyl-tRNA reductase</fullName>
        <shortName evidence="4">GluTR</shortName>
        <ecNumber evidence="4">1.2.1.70</ecNumber>
    </recommendedName>
</protein>
<feature type="binding site" evidence="4">
    <location>
        <position position="101"/>
    </location>
    <ligand>
        <name>substrate</name>
    </ligand>
</feature>
<dbReference type="Gene3D" id="3.40.50.720">
    <property type="entry name" value="NAD(P)-binding Rossmann-like Domain"/>
    <property type="match status" value="1"/>
</dbReference>
<comment type="similarity">
    <text evidence="4">Belongs to the glutamyl-tRNA reductase family.</text>
</comment>
<evidence type="ECO:0000313" key="7">
    <source>
        <dbReference type="EMBL" id="QZA59176.1"/>
    </source>
</evidence>
<feature type="binding site" evidence="4">
    <location>
        <begin position="178"/>
        <end position="183"/>
    </location>
    <ligand>
        <name>NADP(+)</name>
        <dbReference type="ChEBI" id="CHEBI:58349"/>
    </ligand>
</feature>
<feature type="domain" description="Glutamyl-tRNA reductase N-terminal" evidence="6">
    <location>
        <begin position="6"/>
        <end position="146"/>
    </location>
</feature>
<name>A0ABX8Z0H6_9BACT</name>
<feature type="domain" description="Quinate/shikimate 5-dehydrogenase/glutamyl-tRNA reductase" evidence="5">
    <location>
        <begin position="167"/>
        <end position="287"/>
    </location>
</feature>
<comment type="domain">
    <text evidence="4">Possesses an unusual extended V-shaped dimeric structure with each monomer consisting of three distinct domains arranged along a curved 'spinal' alpha-helix. The N-terminal catalytic domain specifically recognizes the glutamate moiety of the substrate. The second domain is the NADPH-binding domain, and the third C-terminal domain is responsible for dimerization.</text>
</comment>
<gene>
    <name evidence="4" type="primary">hemA</name>
    <name evidence="7" type="ORF">RHAB15C_0001061</name>
</gene>
<dbReference type="SUPFAM" id="SSF69742">
    <property type="entry name" value="Glutamyl tRNA-reductase catalytic, N-terminal domain"/>
    <property type="match status" value="1"/>
</dbReference>
<dbReference type="EC" id="1.2.1.70" evidence="4"/>
<comment type="pathway">
    <text evidence="4">Porphyrin-containing compound metabolism; protoporphyrin-IX biosynthesis; 5-aminolevulinate from L-glutamyl-tRNA(Glu): step 1/2.</text>
</comment>
<dbReference type="PROSITE" id="PS00747">
    <property type="entry name" value="GLUTR"/>
    <property type="match status" value="1"/>
</dbReference>
<comment type="catalytic activity">
    <reaction evidence="4">
        <text>(S)-4-amino-5-oxopentanoate + tRNA(Glu) + NADP(+) = L-glutamyl-tRNA(Glu) + NADPH + H(+)</text>
        <dbReference type="Rhea" id="RHEA:12344"/>
        <dbReference type="Rhea" id="RHEA-COMP:9663"/>
        <dbReference type="Rhea" id="RHEA-COMP:9680"/>
        <dbReference type="ChEBI" id="CHEBI:15378"/>
        <dbReference type="ChEBI" id="CHEBI:57501"/>
        <dbReference type="ChEBI" id="CHEBI:57783"/>
        <dbReference type="ChEBI" id="CHEBI:58349"/>
        <dbReference type="ChEBI" id="CHEBI:78442"/>
        <dbReference type="ChEBI" id="CHEBI:78520"/>
        <dbReference type="EC" id="1.2.1.70"/>
    </reaction>
</comment>
<dbReference type="InterPro" id="IPR000343">
    <property type="entry name" value="4pyrrol_synth_GluRdtase"/>
</dbReference>
<dbReference type="Pfam" id="PF01488">
    <property type="entry name" value="Shikimate_DH"/>
    <property type="match status" value="1"/>
</dbReference>
<dbReference type="GO" id="GO:0008883">
    <property type="term" value="F:glutamyl-tRNA reductase activity"/>
    <property type="evidence" value="ECO:0007669"/>
    <property type="project" value="UniProtKB-EC"/>
</dbReference>
<feature type="binding site" evidence="4">
    <location>
        <position position="112"/>
    </location>
    <ligand>
        <name>substrate</name>
    </ligand>
</feature>
<dbReference type="InterPro" id="IPR018214">
    <property type="entry name" value="GluRdtase_CS"/>
</dbReference>
<dbReference type="Pfam" id="PF05201">
    <property type="entry name" value="GlutR_N"/>
    <property type="match status" value="1"/>
</dbReference>
<feature type="binding site" evidence="4">
    <location>
        <begin position="106"/>
        <end position="108"/>
    </location>
    <ligand>
        <name>substrate</name>
    </ligand>
</feature>
<feature type="binding site" evidence="4">
    <location>
        <begin position="44"/>
        <end position="47"/>
    </location>
    <ligand>
        <name>substrate</name>
    </ligand>
</feature>
<evidence type="ECO:0000256" key="2">
    <source>
        <dbReference type="ARBA" id="ARBA00023002"/>
    </source>
</evidence>
<comment type="subunit">
    <text evidence="4">Homodimer.</text>
</comment>
<organism evidence="7 8">
    <name type="scientific">Candidatus Rhabdochlamydia porcellionis</name>
    <dbReference type="NCBI Taxonomy" id="225148"/>
    <lineage>
        <taxon>Bacteria</taxon>
        <taxon>Pseudomonadati</taxon>
        <taxon>Chlamydiota</taxon>
        <taxon>Chlamydiia</taxon>
        <taxon>Parachlamydiales</taxon>
        <taxon>Candidatus Rhabdochlamydiaceae</taxon>
        <taxon>Candidatus Rhabdochlamydia</taxon>
    </lineage>
</organism>
<keyword evidence="3 4" id="KW-0627">Porphyrin biosynthesis</keyword>
<accession>A0ABX8Z0H6</accession>
<keyword evidence="2 4" id="KW-0560">Oxidoreductase</keyword>
<evidence type="ECO:0000259" key="6">
    <source>
        <dbReference type="Pfam" id="PF05201"/>
    </source>
</evidence>
<reference evidence="7 8" key="1">
    <citation type="submission" date="2021-05" db="EMBL/GenBank/DDBJ databases">
        <title>Ecology and evolution of chlamydial symbionts of arthropods.</title>
        <authorList>
            <person name="Halter T."/>
            <person name="Sixt B.S."/>
            <person name="Toenshoff E.R."/>
            <person name="Koestlbacher S."/>
            <person name="Schulz F."/>
            <person name="Kostanjsek R."/>
            <person name="Collingro A."/>
            <person name="Hendrickx F."/>
            <person name="Horn M."/>
        </authorList>
    </citation>
    <scope>NUCLEOTIDE SEQUENCE [LARGE SCALE GENOMIC DNA]</scope>
    <source>
        <strain evidence="7 8">15C</strain>
    </source>
</reference>
<evidence type="ECO:0000259" key="5">
    <source>
        <dbReference type="Pfam" id="PF01488"/>
    </source>
</evidence>
<evidence type="ECO:0000256" key="1">
    <source>
        <dbReference type="ARBA" id="ARBA00022857"/>
    </source>
</evidence>
<comment type="function">
    <text evidence="4">Catalyzes the NADPH-dependent reduction of glutamyl-tRNA(Glu) to glutamate 1-semialdehyde (GSA).</text>
</comment>
<comment type="miscellaneous">
    <text evidence="4">During catalysis, the active site Cys acts as a nucleophile attacking the alpha-carbonyl group of tRNA-bound glutamate with the formation of a thioester intermediate between enzyme and glutamate, and the concomitant release of tRNA(Glu). The thioester intermediate is finally reduced by direct hydride transfer from NADPH, to form the product GSA.</text>
</comment>
<evidence type="ECO:0000313" key="8">
    <source>
        <dbReference type="Proteomes" id="UP000822862"/>
    </source>
</evidence>
<evidence type="ECO:0000256" key="4">
    <source>
        <dbReference type="HAMAP-Rule" id="MF_00087"/>
    </source>
</evidence>
<dbReference type="SUPFAM" id="SSF51735">
    <property type="entry name" value="NAD(P)-binding Rossmann-fold domains"/>
    <property type="match status" value="1"/>
</dbReference>
<dbReference type="InterPro" id="IPR006151">
    <property type="entry name" value="Shikm_DH/Glu-tRNA_Rdtase"/>
</dbReference>
<dbReference type="InterPro" id="IPR036291">
    <property type="entry name" value="NAD(P)-bd_dom_sf"/>
</dbReference>
<dbReference type="PANTHER" id="PTHR43013:SF1">
    <property type="entry name" value="GLUTAMYL-TRNA REDUCTASE"/>
    <property type="match status" value="1"/>
</dbReference>
<feature type="active site" description="Nucleophile" evidence="4">
    <location>
        <position position="45"/>
    </location>
</feature>
<dbReference type="EMBL" id="CP075585">
    <property type="protein sequence ID" value="QZA59176.1"/>
    <property type="molecule type" value="Genomic_DNA"/>
</dbReference>
<evidence type="ECO:0000256" key="3">
    <source>
        <dbReference type="ARBA" id="ARBA00023244"/>
    </source>
</evidence>
<keyword evidence="1 4" id="KW-0521">NADP</keyword>
<dbReference type="PANTHER" id="PTHR43013">
    <property type="entry name" value="GLUTAMYL-TRNA REDUCTASE"/>
    <property type="match status" value="1"/>
</dbReference>
<feature type="site" description="Important for activity" evidence="4">
    <location>
        <position position="91"/>
    </location>
</feature>
<sequence length="329" mass="37698">MHIGVLGISYKSAEIGCREQIVAAYQKLISKELVQDASWILLATCARIEIYFSASDLSIAHSVLLNALRSELCFDLEHKLYAYFGMDCFLHLARVTSGLDSVILGESEIQRQVKEAYQLASKKKLPHDLHFLFQKALRLGKIIRTQFPFVEKKLGIDKELFLLAKCFKLQTSAVLFIGFSEINRKIISYFKSKGMKQLSLCTRNRQAALEWSKKEDVFLLDFSQIELSSQFPMVICGTYTNQPILHAHQFVDAKTRLIVDLSMPRAVDPFLSRHFSMSLLNIEHINAIIETKQQKNVLQIQEAETMLFQSIQRYLALFQSSKRGYECVV</sequence>
<dbReference type="InterPro" id="IPR015895">
    <property type="entry name" value="4pyrrol_synth_GluRdtase_N"/>
</dbReference>
<dbReference type="RefSeq" id="WP_194844738.1">
    <property type="nucleotide sequence ID" value="NZ_CP075585.1"/>
</dbReference>
<keyword evidence="8" id="KW-1185">Reference proteome</keyword>
<proteinExistence type="inferred from homology"/>
<dbReference type="Gene3D" id="3.30.460.30">
    <property type="entry name" value="Glutamyl-tRNA reductase, N-terminal domain"/>
    <property type="match status" value="1"/>
</dbReference>
<dbReference type="HAMAP" id="MF_00087">
    <property type="entry name" value="Glu_tRNA_reductase"/>
    <property type="match status" value="1"/>
</dbReference>
<dbReference type="InterPro" id="IPR036343">
    <property type="entry name" value="GluRdtase_N_sf"/>
</dbReference>
<dbReference type="Proteomes" id="UP000822862">
    <property type="component" value="Chromosome"/>
</dbReference>